<dbReference type="OrthoDB" id="6769643at2759"/>
<comment type="caution">
    <text evidence="2">The sequence shown here is derived from an EMBL/GenBank/DDBJ whole genome shotgun (WGS) entry which is preliminary data.</text>
</comment>
<sequence>MMSSGMKRKVDAEGRQFQQKWTDEFLFILHNALDESTDLSDAAQLAIFIRGVDKEFTVGEELLPLQPLKETIAGKDIFNESQKMAKQRKNAETVYEIRNEIADFTQIKNKPLSELSEPKWICDLAFLLDLTGYLNDLNLKLQKQGQRYLEESSLERALVRLRPRFVPPSPRDLYFNSRLRLVSCKGNRGGPFAYSTTESAQRVRRRSSSQVSHSEVYESLNFEIRRAFVSSRSPTRRKSYEGDPTLTRSGIKITSRSGKTTENQDREGSKLRSRMRLKWRVGLKVEPKA</sequence>
<reference evidence="2 3" key="1">
    <citation type="journal article" date="2019" name="Commun. Biol.">
        <title>The bagworm genome reveals a unique fibroin gene that provides high tensile strength.</title>
        <authorList>
            <person name="Kono N."/>
            <person name="Nakamura H."/>
            <person name="Ohtoshi R."/>
            <person name="Tomita M."/>
            <person name="Numata K."/>
            <person name="Arakawa K."/>
        </authorList>
    </citation>
    <scope>NUCLEOTIDE SEQUENCE [LARGE SCALE GENOMIC DNA]</scope>
</reference>
<dbReference type="EMBL" id="BGZK01000200">
    <property type="protein sequence ID" value="GBP27878.1"/>
    <property type="molecule type" value="Genomic_DNA"/>
</dbReference>
<dbReference type="AlphaFoldDB" id="A0A4C1UN57"/>
<organism evidence="2 3">
    <name type="scientific">Eumeta variegata</name>
    <name type="common">Bagworm moth</name>
    <name type="synonym">Eumeta japonica</name>
    <dbReference type="NCBI Taxonomy" id="151549"/>
    <lineage>
        <taxon>Eukaryota</taxon>
        <taxon>Metazoa</taxon>
        <taxon>Ecdysozoa</taxon>
        <taxon>Arthropoda</taxon>
        <taxon>Hexapoda</taxon>
        <taxon>Insecta</taxon>
        <taxon>Pterygota</taxon>
        <taxon>Neoptera</taxon>
        <taxon>Endopterygota</taxon>
        <taxon>Lepidoptera</taxon>
        <taxon>Glossata</taxon>
        <taxon>Ditrysia</taxon>
        <taxon>Tineoidea</taxon>
        <taxon>Psychidae</taxon>
        <taxon>Oiketicinae</taxon>
        <taxon>Eumeta</taxon>
    </lineage>
</organism>
<evidence type="ECO:0000313" key="2">
    <source>
        <dbReference type="EMBL" id="GBP27878.1"/>
    </source>
</evidence>
<name>A0A4C1UN57_EUMVA</name>
<proteinExistence type="predicted"/>
<dbReference type="PANTHER" id="PTHR45913:SF5">
    <property type="entry name" value="GENERAL TRANSCRIPTION FACTOR II-I REPEAT DOMAIN-CONTAINING PROTEIN 2A-LIKE PROTEIN"/>
    <property type="match status" value="1"/>
</dbReference>
<dbReference type="PANTHER" id="PTHR45913">
    <property type="entry name" value="EPM2A-INTERACTING PROTEIN 1"/>
    <property type="match status" value="1"/>
</dbReference>
<evidence type="ECO:0000256" key="1">
    <source>
        <dbReference type="SAM" id="MobiDB-lite"/>
    </source>
</evidence>
<dbReference type="Proteomes" id="UP000299102">
    <property type="component" value="Unassembled WGS sequence"/>
</dbReference>
<accession>A0A4C1UN57</accession>
<feature type="region of interest" description="Disordered" evidence="1">
    <location>
        <begin position="233"/>
        <end position="272"/>
    </location>
</feature>
<protein>
    <submittedName>
        <fullName evidence="2">General transcription factor II-I repeat domain-containing protein 2A</fullName>
    </submittedName>
</protein>
<evidence type="ECO:0000313" key="3">
    <source>
        <dbReference type="Proteomes" id="UP000299102"/>
    </source>
</evidence>
<feature type="compositionally biased region" description="Polar residues" evidence="1">
    <location>
        <begin position="246"/>
        <end position="261"/>
    </location>
</feature>
<keyword evidence="3" id="KW-1185">Reference proteome</keyword>
<gene>
    <name evidence="2" type="primary">GTF2IRD2</name>
    <name evidence="2" type="ORF">EVAR_14067_1</name>
</gene>
<dbReference type="STRING" id="151549.A0A4C1UN57"/>